<dbReference type="InterPro" id="IPR020845">
    <property type="entry name" value="AMP-binding_CS"/>
</dbReference>
<dbReference type="Pfam" id="PF00501">
    <property type="entry name" value="AMP-binding"/>
    <property type="match status" value="4"/>
</dbReference>
<dbReference type="InterPro" id="IPR010060">
    <property type="entry name" value="NRPS_synth"/>
</dbReference>
<accession>A0ABV2UTN8</accession>
<keyword evidence="5" id="KW-0045">Antibiotic biosynthesis</keyword>
<dbReference type="PANTHER" id="PTHR45527:SF1">
    <property type="entry name" value="FATTY ACID SYNTHASE"/>
    <property type="match status" value="1"/>
</dbReference>
<proteinExistence type="predicted"/>
<dbReference type="Proteomes" id="UP001550210">
    <property type="component" value="Unassembled WGS sequence"/>
</dbReference>
<reference evidence="8 9" key="1">
    <citation type="submission" date="2024-06" db="EMBL/GenBank/DDBJ databases">
        <title>The Natural Products Discovery Center: Release of the First 8490 Sequenced Strains for Exploring Actinobacteria Biosynthetic Diversity.</title>
        <authorList>
            <person name="Kalkreuter E."/>
            <person name="Kautsar S.A."/>
            <person name="Yang D."/>
            <person name="Bader C.D."/>
            <person name="Teijaro C.N."/>
            <person name="Fluegel L."/>
            <person name="Davis C.M."/>
            <person name="Simpson J.R."/>
            <person name="Lauterbach L."/>
            <person name="Steele A.D."/>
            <person name="Gui C."/>
            <person name="Meng S."/>
            <person name="Li G."/>
            <person name="Viehrig K."/>
            <person name="Ye F."/>
            <person name="Su P."/>
            <person name="Kiefer A.F."/>
            <person name="Nichols A."/>
            <person name="Cepeda A.J."/>
            <person name="Yan W."/>
            <person name="Fan B."/>
            <person name="Jiang Y."/>
            <person name="Adhikari A."/>
            <person name="Zheng C.-J."/>
            <person name="Schuster L."/>
            <person name="Cowan T.M."/>
            <person name="Smanski M.J."/>
            <person name="Chevrette M.G."/>
            <person name="De Carvalho L.P.S."/>
            <person name="Shen B."/>
        </authorList>
    </citation>
    <scope>NUCLEOTIDE SEQUENCE [LARGE SCALE GENOMIC DNA]</scope>
    <source>
        <strain evidence="8 9">NPDC006434</strain>
    </source>
</reference>
<dbReference type="Pfam" id="PF00550">
    <property type="entry name" value="PP-binding"/>
    <property type="match status" value="4"/>
</dbReference>
<dbReference type="InterPro" id="IPR045851">
    <property type="entry name" value="AMP-bd_C_sf"/>
</dbReference>
<keyword evidence="4" id="KW-0677">Repeat</keyword>
<gene>
    <name evidence="8" type="ORF">ABZZ21_10130</name>
</gene>
<feature type="domain" description="Carrier" evidence="7">
    <location>
        <begin position="3568"/>
        <end position="3642"/>
    </location>
</feature>
<dbReference type="InterPro" id="IPR000873">
    <property type="entry name" value="AMP-dep_synth/lig_dom"/>
</dbReference>
<comment type="cofactor">
    <cofactor evidence="1">
        <name>pantetheine 4'-phosphate</name>
        <dbReference type="ChEBI" id="CHEBI:47942"/>
    </cofactor>
</comment>
<comment type="caution">
    <text evidence="8">The sequence shown here is derived from an EMBL/GenBank/DDBJ whole genome shotgun (WGS) entry which is preliminary data.</text>
</comment>
<dbReference type="InterPro" id="IPR020806">
    <property type="entry name" value="PKS_PP-bd"/>
</dbReference>
<dbReference type="Pfam" id="PF00975">
    <property type="entry name" value="Thioesterase"/>
    <property type="match status" value="1"/>
</dbReference>
<dbReference type="EMBL" id="JBEXPZ010000011">
    <property type="protein sequence ID" value="MET9844921.1"/>
    <property type="molecule type" value="Genomic_DNA"/>
</dbReference>
<dbReference type="SUPFAM" id="SSF56801">
    <property type="entry name" value="Acetyl-CoA synthetase-like"/>
    <property type="match status" value="4"/>
</dbReference>
<evidence type="ECO:0000313" key="9">
    <source>
        <dbReference type="Proteomes" id="UP001550210"/>
    </source>
</evidence>
<dbReference type="PANTHER" id="PTHR45527">
    <property type="entry name" value="NONRIBOSOMAL PEPTIDE SYNTHETASE"/>
    <property type="match status" value="1"/>
</dbReference>
<dbReference type="InterPro" id="IPR025110">
    <property type="entry name" value="AMP-bd_C"/>
</dbReference>
<dbReference type="CDD" id="cd19543">
    <property type="entry name" value="DCL_NRPS"/>
    <property type="match status" value="2"/>
</dbReference>
<name>A0ABV2UTN8_9ACTN</name>
<evidence type="ECO:0000256" key="3">
    <source>
        <dbReference type="ARBA" id="ARBA00022553"/>
    </source>
</evidence>
<protein>
    <submittedName>
        <fullName evidence="8">Amino acid adenylation domain-containing protein</fullName>
    </submittedName>
</protein>
<keyword evidence="9" id="KW-1185">Reference proteome</keyword>
<dbReference type="Gene3D" id="3.30.559.10">
    <property type="entry name" value="Chloramphenicol acetyltransferase-like domain"/>
    <property type="match status" value="6"/>
</dbReference>
<dbReference type="NCBIfam" id="TIGR01733">
    <property type="entry name" value="AA-adenyl-dom"/>
    <property type="match status" value="4"/>
</dbReference>
<feature type="domain" description="Carrier" evidence="7">
    <location>
        <begin position="5107"/>
        <end position="5182"/>
    </location>
</feature>
<dbReference type="InterPro" id="IPR020802">
    <property type="entry name" value="TesA-like"/>
</dbReference>
<evidence type="ECO:0000256" key="6">
    <source>
        <dbReference type="SAM" id="MobiDB-lite"/>
    </source>
</evidence>
<keyword evidence="2" id="KW-0596">Phosphopantetheine</keyword>
<dbReference type="Gene3D" id="3.40.50.980">
    <property type="match status" value="8"/>
</dbReference>
<dbReference type="Gene3D" id="2.30.38.10">
    <property type="entry name" value="Luciferase, Domain 3"/>
    <property type="match status" value="4"/>
</dbReference>
<organism evidence="8 9">
    <name type="scientific">Streptomyces ossamyceticus</name>
    <dbReference type="NCBI Taxonomy" id="249581"/>
    <lineage>
        <taxon>Bacteria</taxon>
        <taxon>Bacillati</taxon>
        <taxon>Actinomycetota</taxon>
        <taxon>Actinomycetes</taxon>
        <taxon>Kitasatosporales</taxon>
        <taxon>Streptomycetaceae</taxon>
        <taxon>Streptomyces</taxon>
    </lineage>
</organism>
<dbReference type="Gene3D" id="3.30.559.30">
    <property type="entry name" value="Nonribosomal peptide synthetase, condensation domain"/>
    <property type="match status" value="6"/>
</dbReference>
<dbReference type="InterPro" id="IPR023213">
    <property type="entry name" value="CAT-like_dom_sf"/>
</dbReference>
<dbReference type="Pfam" id="PF13193">
    <property type="entry name" value="AMP-binding_C"/>
    <property type="match status" value="4"/>
</dbReference>
<dbReference type="SMART" id="SM00823">
    <property type="entry name" value="PKS_PP"/>
    <property type="match status" value="4"/>
</dbReference>
<dbReference type="Gene3D" id="3.40.50.1820">
    <property type="entry name" value="alpha/beta hydrolase"/>
    <property type="match status" value="1"/>
</dbReference>
<dbReference type="CDD" id="cd05930">
    <property type="entry name" value="A_NRPS"/>
    <property type="match status" value="4"/>
</dbReference>
<dbReference type="PROSITE" id="PS50075">
    <property type="entry name" value="CARRIER"/>
    <property type="match status" value="4"/>
</dbReference>
<dbReference type="PROSITE" id="PS00012">
    <property type="entry name" value="PHOSPHOPANTETHEINE"/>
    <property type="match status" value="3"/>
</dbReference>
<dbReference type="RefSeq" id="WP_355395304.1">
    <property type="nucleotide sequence ID" value="NZ_JBEXPZ010000011.1"/>
</dbReference>
<dbReference type="InterPro" id="IPR001031">
    <property type="entry name" value="Thioesterase"/>
</dbReference>
<evidence type="ECO:0000313" key="8">
    <source>
        <dbReference type="EMBL" id="MET9844921.1"/>
    </source>
</evidence>
<dbReference type="InterPro" id="IPR029058">
    <property type="entry name" value="AB_hydrolase_fold"/>
</dbReference>
<evidence type="ECO:0000256" key="4">
    <source>
        <dbReference type="ARBA" id="ARBA00022737"/>
    </source>
</evidence>
<dbReference type="Pfam" id="PF00668">
    <property type="entry name" value="Condensation"/>
    <property type="match status" value="6"/>
</dbReference>
<dbReference type="SMART" id="SM00824">
    <property type="entry name" value="PKS_TE"/>
    <property type="match status" value="1"/>
</dbReference>
<dbReference type="NCBIfam" id="TIGR01720">
    <property type="entry name" value="NRPS-para261"/>
    <property type="match status" value="2"/>
</dbReference>
<evidence type="ECO:0000256" key="1">
    <source>
        <dbReference type="ARBA" id="ARBA00001957"/>
    </source>
</evidence>
<feature type="region of interest" description="Disordered" evidence="6">
    <location>
        <begin position="4353"/>
        <end position="4385"/>
    </location>
</feature>
<dbReference type="CDD" id="cd19540">
    <property type="entry name" value="LCL_NRPS-like"/>
    <property type="match status" value="2"/>
</dbReference>
<dbReference type="SUPFAM" id="SSF47336">
    <property type="entry name" value="ACP-like"/>
    <property type="match status" value="4"/>
</dbReference>
<evidence type="ECO:0000259" key="7">
    <source>
        <dbReference type="PROSITE" id="PS50075"/>
    </source>
</evidence>
<dbReference type="NCBIfam" id="NF003417">
    <property type="entry name" value="PRK04813.1"/>
    <property type="match status" value="4"/>
</dbReference>
<evidence type="ECO:0000256" key="5">
    <source>
        <dbReference type="ARBA" id="ARBA00023194"/>
    </source>
</evidence>
<dbReference type="SUPFAM" id="SSF52777">
    <property type="entry name" value="CoA-dependent acyltransferases"/>
    <property type="match status" value="12"/>
</dbReference>
<keyword evidence="3" id="KW-0597">Phosphoprotein</keyword>
<sequence>MIPLSFAQRRLWFIDRFEGPSATYNVPLALHLAGELDTRALAASIRDVIGRHESLRTILYDEDGVPYQRILPPEEIRPDIPVVDVEPERLPEAIAEAVSYTFDLYAEIPVRARILRQAPDRHVLLLLFHHIAADGESGAPLLRDLSLAYRARREGRTPEFPELPVQYADYALWQRELLGDENDPDSLVSRQLAHWEEELAGLAQPLQLPLDRTRPSVASHRGDTVEFELEPELLAQVEELATERGLSVSMVLQSVLAVLLQQLGGGDDIPIGSPIAGRGDEDLADLVGFFVNTWVLRVRLDGNPTFEDVLEQVRERALNAYDNQDAPFEMLVDRLSPERSTAYNPLFQVLFAWQNITRPELDLPGLDARLDFEQLDTKTSKFDLEFNIARHHDGQGARGTIEYALDLFDRSTAEAVGARFVRVLRQLMADPALPVGAVDTLDPAERRRFLVEMNATAEQTPMVTLARLVEEQVALSPDAEAVVHEGTSLTYGELNARANRLAHVLVERGVGPETVVALSLPRSPDLVVALLAVLKAGGAYLPIDPKYPSHRLEYILGEARPHLVLTDSATVSVLPETGAPKLYVDELDLSGQPAGNPAGGAHPHNLAYVMYTSGSTGTPKGVSLSHHNIVNGVLQLAERVDMGKDSRTLAGTSINFDVSVFEIFTTLTHGGTVELVRDVLVLGERAARGEGWNGSLVSTVPSVFAELMDHIADTTSVDTLVFAGEALSSTLAARVREAFPDVRIVNAYGQTESFYATAFAIDESRRWHGEGSAPIGTPLGNMRVYVLGPGLTPVPQGVAGELYVAGNVARGYHGRAELTADRFVADPYGPPGSRMYRTGDLARWNAEGQLEYLGRGDTQVKVRGFRIEPGEVEAALTAHPGIAQAAVVARAHGTTKQLVGYVVPAYSSDSTSTDLRAGVETADLRAFVGQRLPDFMVPSAFVVLDRLPLAPNGKLDRKALPEPEFTAGAYRAPGTERERILAEVYAEVLGLERVGVDDDFFAVGGDSIRSIQVVSRARAQGVEVTPRQIFERRTAAELAAVASEQSTASVVLEEYEGGGTGAFPLLPIAEYMLELGGSHDRFSMAVLAELPLGIDRAGLVATLDAVLDRHDILRSRLDAGARRMIVGAPGTVDADTLLRRVACDGSGAADELVAAELDAATGRLDPAGGVMAQFVWLDPADPEAPGRLIVALHHLVVDGVSWRVLLPDLAAAWQQVKERGRAKLPAAGTSVRRWTHALIEEAGSPERTAELDLWKRVLDGPDPLLSHRPLDPAVDTRGSLDFVRVQLPADVTEALLTTVPAAFHGGVNDGLLAALALAVTKWRRARSVYESSTLIKLEGHGREQDVVPGADLSSTIGWFTSLYPVRLDVAGIDLDEAFKGGRAAGSAVKAVKEQLLSIPDKGLGYGLLRHLNEATAADLNALGSTGQIGFNYLGRFSSADMPEHLRGNGFTQLRELSAPLDEDMPAMSSLEINSLVVDTEDGAQLDASIGFPATLFEKEDVEELVDLWCTALTALARHVGQEDAGGLTPSDLPLVDVTQQDIERWEETHPGLTDVWPLTALQSGLLFHTMLNDDSWDAYQMQMSFHVTGEVDAERMRTAGQAVLDRHPNLRAAFVTDSAGRQAQVIVDGVELPWREIDLTHLPEDEREESFERFLTADHAQAFDPAVPPMLRMTLVRMTGETSELVLTANHVLFDGWSFPHLMKDLLHLYGSGGNPSVLPRVCGFKDFLTWLDRQDHEASRQAWARELEGVEEPTLLVRGGAPATGSQGIGSVDVPLPLDEVRRLTRRASELGVTVNTLVQGAWAVLLGRLTGRRDVVFGATVSGRPPAVPDVDSMVGLFINTLPVRVEYAPGDSLADVLTALQRRQAALLDHHHQGLSEIQQSTGLSSLFDTLVVFESYPVDRAGLDEANAAAGIAFTTIRPSTGTHYPLTVMADADPHLRLALQFQEHVLDRAAVESYAARLALVLRQLADDPALPVGLVDLLEPAEHERLLELSGTTAPRPDTTVTRLIEKQAAATPDSIALVHEGARTTYEQLNARANRLARLLVGHGVGPESVVAVSLPRSTELAVALLAVLKAGGAYLPIDPKYPSHRLEYILGEARPTLVLTDAETVAVLPDTDTPKLYVDELDLPADDSDLGRPVHPQNLAYVMYTSGSSGTPKGVAITHANIVNGVQGLAARMGIQAGSKVLAGTSINFDVSAFELFTTLVHGGTAEIVRDVLVLGERDHWRGAVVSTVPSAFAELLDQIADRTSMDTVVFAGEALSSTLVSRVREAFPGVRIVNAYGQTESFYATTFDAAGWDGTGSAPVGTPLPNMRAYVLGAGLTPVPPGAVGELYVAGNLGRGYRGRPELTADRFVADPFGEPGSRMYRTGDLARWTEDGQIEYLGRGDTQVKVRGFRIEPGEVEAALASHPQVTQAAVIARNGRGTNAGKVLVAYVVPTAPDAVDADELSAHAARKLPEFMVPAAYVVLDRLPLMPNGKLDRAALPAPEFAGVPYRAPRTKREEILARLYAEVLGVDEVGIDDNFFNLGGHSLLATRLISRIRTELGVEIPIKVVFGSPTVAELTGRLSSGDTVRTPLRRLRTRPEKLPLSFAQRRLWFIDRFEGPSATYNIPMALRLTGDLDTEALAEAIRDVVARHESLRTVYAENVDGTAHQVVLEPGQYSLAVPVVEVAADDVANAVARAARHHFDLAHDVPVKAGILRVGPGEHLLTLLIHHIASDGESMAPLIRDISTAYVARREGLAPEFAELPVQYADYTLWQRDLLGDATDPDSVLAAQSSYWRRELAAVPQPLRLPVDRPRPPKASYRGEMLDFRLDDDLLVAVEKLARAHDVTVSMVMQSVLAVLLHQLGGGDDIPIGSPIAGRTDEALADLVGFFVNTWVLRAELSANPTFEELIAQVRDKALAAYANQDAPFERLVELLNPERSTAYHPLFQVMFAWQNFAQADFDLPGLDVAYVPTPTGTAKFDLFFNLTEVTGPDGREVEGLLEYASDLFDRETAERVADRFVRVLRQLVADPAARVGAVDLLDDAERDQVLHRFNDTAEPTPHLTVAELVEKQVAATPDAVAIVSGDTTLAYWELNARANRLARELVAHGVGPETLVAVSLPRTADLAVALLAVLKSGGAYLPIDPKYPSHRLDHILSEAAPALVLTDSETVSVLPDTDLPKLYLDRLDLTDRSPDNLPVTAHPQNLAYVMYTSGSTGVPKGVSLSHHNIVNGVLRLIPRVGVKKGSRILAGTSINFDVSVFELFTTLSVGGSAEIVRDVLVLGERDSWNGTMISTVPSAFTELLDQLAGRLTVETVVFAGEALPTALVERMREQIPGVRVVNAYGQTESFYATTHTANGSAAAGGTGSAPIGTPLGNMRAYVLGPGFTPAPVGVVGELYIAGDVSRGYRGRPDLTAERFVADPFGPPGSRMYRTGDLARWNADGQLEYAGRADSQVKVRGFRIEPGEVEAAITAHPGVAQAAVVVREHGKTKQLVGYVVPADAGTGGDGGGQLGGTDFDLTAGLTSRDLRSFVSDRLPEFMVPAAFVVIDRLPLAPNGKLDTKALPEPEFSGGEYRAPRTPEEEILAAVYADVLGHGRVGIDDDFFAVGGDSIRSIQVVTRARAQGVEVSPREIFEHRTVAELARVARTTGTAVLLEEFEGGGTGTLPLLPIAQYMLELGGDLDRFSMSLPLELPLGIDRSGLVATLDAVFDRHDLLRSRLTGASLEVTPAGSTDTASLIRRIACDGTWDETWLRTAAAELDAATGRLDPAAGVMAQFVWFDPADPQIPGRLLIALHHLVVDGVSWRILLPDLAEAWKRLKENGTAELPPVGTSVRRWTHALIEEAGSPERTAELELWRGILDGPDPLLGSRPLDPAADTRSTMDHVSLRLPVEVTEALLTKVPAAFHGGVNDALLAALALAVTKWRRGRGVDEPSTLVRLEGHGREQDVVPGADLSSTIGWFTSMYPVRLDTTGFDVDEAYEGGAMTGSVVKAIKEQLLAIPDKGLGYGLLRHLNEGTAADLGALGAAGQIGFNYLGRFSAADMPEELRDLGWTQLPDVALAPDLGGMPAMTTVEINSAVIDTDLGAQLDASVGFPAGVLTRTEVEDLMALWSDALKAITTHVTEDPTAGGLTPSDLPLVDVTQRDIEQWEVTYPGLSDVWPLTALQSGLLFQSLLDDDAAHDAYQMQIAFHVSGRVDPARMRAAGQAVLDRYPNLRVAFVTDSAGRQVQAVVDGVRLPWREVDLRALPEQEREEAFERFLAEDHTAHFDPAAPPLLRLSLVRMTDDRSELVLTAHHVLFDGWSFPILMQDLLHLYGSAGDPAVLPRTRGFKDFLTWLSRQDEAETARAWAAELAGVEEPTLLAPPSPAGVTEQAGDPEADTATDGGDPGVGQLDVRLPLDEARALNRRASELGITVNTLVQGAWAVVLGRLTNRGDVVFGATVSGRPPTVTDVDSMVGLFINTLPVRVEYGPGDTLADLLTGLQRRQAALLDHHHHGLSEIHRTTGLSTLFDTLVVFESFPVDKEGIDSANSAAGIAFTGIRPFSGTHYPLTVMAAADPHLQLVLQYQRGVFDQDTVEALGGRLVRVLRQMAADPSVPVGRVDLLEPAEHERLAALSGTSADTPALTVAELVERQVAATPDAPAVEYGDTTLTYAGLNAAANRLARELVAHGVGPESVVAVALPRTEGLAVALLAVLKAGGAHLPIDPRYPSHRLEYILGEARPQLVLTDSATVSVLPPTTVPKLYVDELVLPADDTDLGRPVHPENLAYVMYTSGSTGTPKGVAITHSNVVNGVLRLAGPVGMAPGRRMLAGTSVNFDVSVFELFTTLAHGGTVEIVRDVLALGERDRWQGSVISTVPSVFAELVDQLAGTTTVDTLVFAGEGLPSGLVRRVREVFPDVRVINAYGQTESFYATLAEVGDATAGAPIGAPLANMRAYVLGPGLTPVPPGAVGELYVAGNVGRGYRGRPELTADRFVADPFGPPGSRMYRTGDLARWNADGQLEYAGRGDVQVKVRGFRVEPGEVEAALTAHPGVDRAVVVAKPYGNSRRLVAYVVPGADLDTDELRAHTAGRLPEFMVPSAFVHLDRLPLAPNGKLDHRALPEPEFTGEAYRAPRTGREETLAALFAEVLGLEKVGIDDDFFSLGGHSLLAARLVSRVRRELGWSLPMRAVFQAPTVAGLAAHGTRTAGENTDPFARVLTIKPGGDREPLWFVHLTGGLAWPYLSFAGHLPADRPAYGIQSPAWSAVRDQLAGHSTGSAASSDSASRSLPNSLESLVTDYVTEILSIQPEGPFHLIGWSFGGAVVHAMAAELQRRGHEVALLGLLDAAPSGHFANDPELELAQVRTLLGAFVSELGGNAGGTDQESLLETSSEFVVHHVELLKDFTPPVFTGDVLFFNATLNPEAPYTDQWAPYVDGELTAYDVHSTHHEMCLPAHAAGMAEVIGHKLDELDKAQDGTPS</sequence>
<feature type="domain" description="Carrier" evidence="7">
    <location>
        <begin position="972"/>
        <end position="1046"/>
    </location>
</feature>
<dbReference type="InterPro" id="IPR010071">
    <property type="entry name" value="AA_adenyl_dom"/>
</dbReference>
<dbReference type="InterPro" id="IPR036736">
    <property type="entry name" value="ACP-like_sf"/>
</dbReference>
<dbReference type="Gene3D" id="1.10.1200.10">
    <property type="entry name" value="ACP-like"/>
    <property type="match status" value="3"/>
</dbReference>
<dbReference type="InterPro" id="IPR001242">
    <property type="entry name" value="Condensation_dom"/>
</dbReference>
<dbReference type="InterPro" id="IPR006162">
    <property type="entry name" value="Ppantetheine_attach_site"/>
</dbReference>
<feature type="domain" description="Carrier" evidence="7">
    <location>
        <begin position="2501"/>
        <end position="2576"/>
    </location>
</feature>
<dbReference type="SUPFAM" id="SSF53474">
    <property type="entry name" value="alpha/beta-Hydrolases"/>
    <property type="match status" value="1"/>
</dbReference>
<evidence type="ECO:0000256" key="2">
    <source>
        <dbReference type="ARBA" id="ARBA00022450"/>
    </source>
</evidence>
<dbReference type="InterPro" id="IPR009081">
    <property type="entry name" value="PP-bd_ACP"/>
</dbReference>
<dbReference type="Gene3D" id="3.30.300.30">
    <property type="match status" value="4"/>
</dbReference>
<dbReference type="PROSITE" id="PS00455">
    <property type="entry name" value="AMP_BINDING"/>
    <property type="match status" value="4"/>
</dbReference>